<gene>
    <name evidence="1" type="ORF">DSAG12_00555</name>
</gene>
<dbReference type="EMBL" id="CP042905">
    <property type="protein sequence ID" value="QEE14740.1"/>
    <property type="molecule type" value="Genomic_DNA"/>
</dbReference>
<name>A0A5B9D7B2_9ARCH</name>
<evidence type="ECO:0000313" key="2">
    <source>
        <dbReference type="Proteomes" id="UP000321408"/>
    </source>
</evidence>
<sequence>MLEKLAFFLDIFNKFKSISIIGTAKNVGKTTTLNYMINIAKNKYNLGLTSIGRDGESKDAIFSTPKPRIYVEKGTIIATAKQCISNTDITKEILVATDFKTPLGEILIIRALSDGFVELAGPSKNSELLEIKNILFSFNCDFVIIDGAVNRKSYASPIVTDATILATGAAFSPDIDRVVHHTSHLVNLLSLEGEKNSQIINLSKKIIQNGTIGFISPNHETKIINNFNAREALKNVKKELLNDYQIIVVKGIVSDNFIEEFMNYVKNYNRMVLLVEDSTKLFLSREVLSRFQKSGGILKVIYPIKIVGVTINPKSPIGDGFSKDKFLKLLKQNIQISVFNLLEDS</sequence>
<dbReference type="GeneID" id="41328560"/>
<keyword evidence="2" id="KW-1185">Reference proteome</keyword>
<proteinExistence type="predicted"/>
<evidence type="ECO:0000313" key="1">
    <source>
        <dbReference type="EMBL" id="QEE14740.1"/>
    </source>
</evidence>
<protein>
    <submittedName>
        <fullName evidence="1">Uncharacterized protein</fullName>
    </submittedName>
</protein>
<dbReference type="AlphaFoldDB" id="A0A5B9D7B2"/>
<dbReference type="KEGG" id="psyt:DSAG12_00555"/>
<reference evidence="1 2" key="2">
    <citation type="journal article" date="2024" name="Int. J. Syst. Evol. Microbiol.">
        <title>Promethearchaeum syntrophicum gen. nov., sp. nov., an anaerobic, obligately syntrophic archaeon, the first isolate of the lineage 'Asgard' archaea, and proposal of the new archaeal phylum Promethearchaeota phyl. nov. and kingdom Promethearchaeati regn. nov.</title>
        <authorList>
            <person name="Imachi H."/>
            <person name="Nobu M.K."/>
            <person name="Kato S."/>
            <person name="Takaki Y."/>
            <person name="Miyazaki M."/>
            <person name="Miyata M."/>
            <person name="Ogawara M."/>
            <person name="Saito Y."/>
            <person name="Sakai S."/>
            <person name="Tahara Y.O."/>
            <person name="Takano Y."/>
            <person name="Tasumi E."/>
            <person name="Uematsu K."/>
            <person name="Yoshimura T."/>
            <person name="Itoh T."/>
            <person name="Ohkuma M."/>
            <person name="Takai K."/>
        </authorList>
    </citation>
    <scope>NUCLEOTIDE SEQUENCE [LARGE SCALE GENOMIC DNA]</scope>
    <source>
        <strain evidence="1 2">MK-D1</strain>
    </source>
</reference>
<organism evidence="1 2">
    <name type="scientific">Promethearchaeum syntrophicum</name>
    <dbReference type="NCBI Taxonomy" id="2594042"/>
    <lineage>
        <taxon>Archaea</taxon>
        <taxon>Promethearchaeati</taxon>
        <taxon>Promethearchaeota</taxon>
        <taxon>Promethearchaeia</taxon>
        <taxon>Promethearchaeales</taxon>
        <taxon>Promethearchaeaceae</taxon>
        <taxon>Promethearchaeum</taxon>
    </lineage>
</organism>
<accession>A0A5B9D7B2</accession>
<reference evidence="1 2" key="1">
    <citation type="journal article" date="2020" name="Nature">
        <title>Isolation of an archaeon at the prokaryote-eukaryote interface.</title>
        <authorList>
            <person name="Imachi H."/>
            <person name="Nobu M.K."/>
            <person name="Nakahara N."/>
            <person name="Morono Y."/>
            <person name="Ogawara M."/>
            <person name="Takaki Y."/>
            <person name="Takano Y."/>
            <person name="Uematsu K."/>
            <person name="Ikuta T."/>
            <person name="Ito M."/>
            <person name="Matsui Y."/>
            <person name="Miyazaki M."/>
            <person name="Murata K."/>
            <person name="Saito Y."/>
            <person name="Sakai S."/>
            <person name="Song C."/>
            <person name="Tasumi E."/>
            <person name="Yamanaka Y."/>
            <person name="Yamaguchi T."/>
            <person name="Kamagata Y."/>
            <person name="Tamaki H."/>
            <person name="Takai K."/>
        </authorList>
    </citation>
    <scope>NUCLEOTIDE SEQUENCE [LARGE SCALE GENOMIC DNA]</scope>
    <source>
        <strain evidence="1 2">MK-D1</strain>
    </source>
</reference>
<dbReference type="RefSeq" id="WP_147661684.1">
    <property type="nucleotide sequence ID" value="NZ_CP042905.2"/>
</dbReference>
<dbReference type="Proteomes" id="UP000321408">
    <property type="component" value="Chromosome"/>
</dbReference>